<dbReference type="RefSeq" id="WP_242976532.1">
    <property type="nucleotide sequence ID" value="NZ_CAMREZ010000001.1"/>
</dbReference>
<dbReference type="Proteomes" id="UP000245778">
    <property type="component" value="Unassembled WGS sequence"/>
</dbReference>
<evidence type="ECO:0000313" key="1">
    <source>
        <dbReference type="EMBL" id="PVY58815.1"/>
    </source>
</evidence>
<dbReference type="PANTHER" id="PTHR35868:SF3">
    <property type="entry name" value="DUF2804 DOMAIN-CONTAINING PROTEIN"/>
    <property type="match status" value="1"/>
</dbReference>
<comment type="caution">
    <text evidence="1">The sequence shown here is derived from an EMBL/GenBank/DDBJ whole genome shotgun (WGS) entry which is preliminary data.</text>
</comment>
<proteinExistence type="predicted"/>
<name>A0A2U1CD44_9FIRM</name>
<gene>
    <name evidence="1" type="ORF">C7373_103103</name>
</gene>
<dbReference type="InterPro" id="IPR021243">
    <property type="entry name" value="DUF2804"/>
</dbReference>
<sequence length="339" mass="37895">MQHEITHAIPLLDERGNLTEPGWARRLLPVYDRARVKGGPTGCREWDDYLVMGPGFALALTIADHFYLGLDSISLLDFREGWQMTRCPRRPFPMGRTGLPETSERGNAAVSGRGYGILFHNDGLNRTLTAHMDAFREGAALDAHIVLRDEPEESMVLSVPFDRPGQFYFSQKIHGMRADGTVQLGTRRYDFHLGDSFGILDWGRGVWTCRDTWHRVSAAGLLGGAPFGFHLGRGLGDACTATENILFYQGRGHKLSRVDFRIPQRGGRDDFRSPWVLASDDGRFEAVFRPMPARAGAEVVRPDHHQVFGVFAGAAVLDGGERLEFRDLMGVAEKVENKW</sequence>
<accession>A0A2U1CD44</accession>
<protein>
    <submittedName>
        <fullName evidence="1">Uncharacterized protein DUF2804</fullName>
    </submittedName>
</protein>
<evidence type="ECO:0000313" key="2">
    <source>
        <dbReference type="Proteomes" id="UP000245778"/>
    </source>
</evidence>
<dbReference type="GeneID" id="93229769"/>
<organism evidence="1 2">
    <name type="scientific">Intestinimonas butyriciproducens</name>
    <dbReference type="NCBI Taxonomy" id="1297617"/>
    <lineage>
        <taxon>Bacteria</taxon>
        <taxon>Bacillati</taxon>
        <taxon>Bacillota</taxon>
        <taxon>Clostridia</taxon>
        <taxon>Eubacteriales</taxon>
        <taxon>Intestinimonas</taxon>
    </lineage>
</organism>
<dbReference type="AlphaFoldDB" id="A0A2U1CD44"/>
<dbReference type="EMBL" id="QEKK01000003">
    <property type="protein sequence ID" value="PVY58815.1"/>
    <property type="molecule type" value="Genomic_DNA"/>
</dbReference>
<dbReference type="PANTHER" id="PTHR35868">
    <property type="entry name" value="DUF2804 DOMAIN-CONTAINING PROTEIN-RELATED"/>
    <property type="match status" value="1"/>
</dbReference>
<dbReference type="Pfam" id="PF10974">
    <property type="entry name" value="DUF2804"/>
    <property type="match status" value="1"/>
</dbReference>
<reference evidence="1 2" key="1">
    <citation type="submission" date="2018-04" db="EMBL/GenBank/DDBJ databases">
        <title>Genomic Encyclopedia of Type Strains, Phase IV (KMG-IV): sequencing the most valuable type-strain genomes for metagenomic binning, comparative biology and taxonomic classification.</title>
        <authorList>
            <person name="Goeker M."/>
        </authorList>
    </citation>
    <scope>NUCLEOTIDE SEQUENCE [LARGE SCALE GENOMIC DNA]</scope>
    <source>
        <strain evidence="1 2">DSM 26588</strain>
    </source>
</reference>